<protein>
    <submittedName>
        <fullName evidence="1">Major facilitator superfamily mfs-1</fullName>
    </submittedName>
</protein>
<dbReference type="OMA" id="CYYRIRS"/>
<accession>S3C9C7</accession>
<keyword evidence="2" id="KW-1185">Reference proteome</keyword>
<proteinExistence type="predicted"/>
<name>S3C9C7_OPHP1</name>
<dbReference type="eggNOG" id="ENOG502SU9Z">
    <property type="taxonomic scope" value="Eukaryota"/>
</dbReference>
<dbReference type="Proteomes" id="UP000016923">
    <property type="component" value="Unassembled WGS sequence"/>
</dbReference>
<dbReference type="STRING" id="1262450.S3C9C7"/>
<dbReference type="OrthoDB" id="4500473at2759"/>
<evidence type="ECO:0000313" key="1">
    <source>
        <dbReference type="EMBL" id="EPE08546.1"/>
    </source>
</evidence>
<dbReference type="AlphaFoldDB" id="S3C9C7"/>
<organism evidence="1 2">
    <name type="scientific">Ophiostoma piceae (strain UAMH 11346)</name>
    <name type="common">Sap stain fungus</name>
    <dbReference type="NCBI Taxonomy" id="1262450"/>
    <lineage>
        <taxon>Eukaryota</taxon>
        <taxon>Fungi</taxon>
        <taxon>Dikarya</taxon>
        <taxon>Ascomycota</taxon>
        <taxon>Pezizomycotina</taxon>
        <taxon>Sordariomycetes</taxon>
        <taxon>Sordariomycetidae</taxon>
        <taxon>Ophiostomatales</taxon>
        <taxon>Ophiostomataceae</taxon>
        <taxon>Ophiostoma</taxon>
    </lineage>
</organism>
<evidence type="ECO:0000313" key="2">
    <source>
        <dbReference type="Proteomes" id="UP000016923"/>
    </source>
</evidence>
<sequence>MNKKTYLRAPNDDYEPDKHIRLGQIWTNRRDPATCIAGTPLPLTPDSINHTWKAGWTFAYQRGLSGKFRLWAELDVLPVGASVGILHGTTTSLTYTMPFLDTFSIEPMPDYVRDSVAAAVTAEPTLAKDHKRLYMVTGVKIARGGQGAQGTLRTTGGSVSASVNVATATGGVVPIPVTPGASAGLDYVQGTGQAFYGASDYVFAYRLREILYRRATLSTRPSYQGAMLGISDAEAAETPDGTKDEFSYVLEEACLDKVDVGVEKGEQFVFADEGEECAIMLMRS</sequence>
<dbReference type="VEuPathDB" id="FungiDB:F503_04133"/>
<reference evidence="1 2" key="1">
    <citation type="journal article" date="2013" name="BMC Genomics">
        <title>The genome and transcriptome of the pine saprophyte Ophiostoma piceae, and a comparison with the bark beetle-associated pine pathogen Grosmannia clavigera.</title>
        <authorList>
            <person name="Haridas S."/>
            <person name="Wang Y."/>
            <person name="Lim L."/>
            <person name="Massoumi Alamouti S."/>
            <person name="Jackman S."/>
            <person name="Docking R."/>
            <person name="Robertson G."/>
            <person name="Birol I."/>
            <person name="Bohlmann J."/>
            <person name="Breuil C."/>
        </authorList>
    </citation>
    <scope>NUCLEOTIDE SEQUENCE [LARGE SCALE GENOMIC DNA]</scope>
    <source>
        <strain evidence="1 2">UAMH 11346</strain>
    </source>
</reference>
<dbReference type="EMBL" id="KE148148">
    <property type="protein sequence ID" value="EPE08546.1"/>
    <property type="molecule type" value="Genomic_DNA"/>
</dbReference>
<dbReference type="HOGENOM" id="CLU_057547_4_1_1"/>
<gene>
    <name evidence="1" type="ORF">F503_04133</name>
</gene>